<evidence type="ECO:0000256" key="2">
    <source>
        <dbReference type="RuleBase" id="RU003616"/>
    </source>
</evidence>
<dbReference type="Proteomes" id="UP000254337">
    <property type="component" value="Chromosome"/>
</dbReference>
<dbReference type="Gene3D" id="2.60.40.790">
    <property type="match status" value="1"/>
</dbReference>
<protein>
    <submittedName>
        <fullName evidence="3">Hsp20/alpha crystallin family protein</fullName>
    </submittedName>
</protein>
<evidence type="ECO:0000313" key="3">
    <source>
        <dbReference type="EMBL" id="AXL21240.1"/>
    </source>
</evidence>
<dbReference type="RefSeq" id="WP_107196266.1">
    <property type="nucleotide sequence ID" value="NZ_CAUWMV010000005.1"/>
</dbReference>
<dbReference type="KEGG" id="meg:DKB62_06530"/>
<dbReference type="CDD" id="cd06471">
    <property type="entry name" value="ACD_LpsHSP_like"/>
    <property type="match status" value="1"/>
</dbReference>
<dbReference type="InterPro" id="IPR008978">
    <property type="entry name" value="HSP20-like_chaperone"/>
</dbReference>
<dbReference type="PANTHER" id="PTHR11527">
    <property type="entry name" value="HEAT-SHOCK PROTEIN 20 FAMILY MEMBER"/>
    <property type="match status" value="1"/>
</dbReference>
<dbReference type="InterPro" id="IPR031107">
    <property type="entry name" value="Small_HSP"/>
</dbReference>
<dbReference type="PROSITE" id="PS01031">
    <property type="entry name" value="SHSP"/>
    <property type="match status" value="1"/>
</dbReference>
<gene>
    <name evidence="3" type="ORF">DKB62_06530</name>
</gene>
<evidence type="ECO:0000313" key="4">
    <source>
        <dbReference type="Proteomes" id="UP000254337"/>
    </source>
</evidence>
<organism evidence="3 4">
    <name type="scientific">Megasphaera stantonii</name>
    <dbReference type="NCBI Taxonomy" id="2144175"/>
    <lineage>
        <taxon>Bacteria</taxon>
        <taxon>Bacillati</taxon>
        <taxon>Bacillota</taxon>
        <taxon>Negativicutes</taxon>
        <taxon>Veillonellales</taxon>
        <taxon>Veillonellaceae</taxon>
        <taxon>Megasphaera</taxon>
    </lineage>
</organism>
<dbReference type="Pfam" id="PF00011">
    <property type="entry name" value="HSP20"/>
    <property type="match status" value="1"/>
</dbReference>
<dbReference type="SUPFAM" id="SSF49764">
    <property type="entry name" value="HSP20-like chaperones"/>
    <property type="match status" value="1"/>
</dbReference>
<dbReference type="EMBL" id="CP029462">
    <property type="protein sequence ID" value="AXL21240.1"/>
    <property type="molecule type" value="Genomic_DNA"/>
</dbReference>
<dbReference type="AlphaFoldDB" id="A0A346AZE7"/>
<accession>A0A346AZE7</accession>
<sequence>MMRSLFPIVTNNDLVFPDNFVNHFFGDFMKPFDSSYSVPKVDVEDKENEYVLTTDLPGMAKEDIKLTYDKDILTISARHEEKKDEKDEKKNYIRKERTSQSFCRQFQVSGVQKDHIQASFANGVLTVTLPKETAKQIEAAKTIEIQ</sequence>
<proteinExistence type="inferred from homology"/>
<keyword evidence="4" id="KW-1185">Reference proteome</keyword>
<comment type="similarity">
    <text evidence="1 2">Belongs to the small heat shock protein (HSP20) family.</text>
</comment>
<reference evidence="3 4" key="1">
    <citation type="submission" date="2018-05" db="EMBL/GenBank/DDBJ databases">
        <title>Complete genome sequence of Megasphaera sp. AJH120T, isolated from the ceca of a chicken.</title>
        <authorList>
            <person name="Maki J."/>
            <person name="Looft T."/>
        </authorList>
    </citation>
    <scope>NUCLEOTIDE SEQUENCE [LARGE SCALE GENOMIC DNA]</scope>
    <source>
        <strain evidence="3 4">AJH120</strain>
    </source>
</reference>
<dbReference type="InterPro" id="IPR002068">
    <property type="entry name" value="A-crystallin/Hsp20_dom"/>
</dbReference>
<name>A0A346AZE7_9FIRM</name>
<evidence type="ECO:0000256" key="1">
    <source>
        <dbReference type="PROSITE-ProRule" id="PRU00285"/>
    </source>
</evidence>
<dbReference type="OrthoDB" id="9811615at2"/>